<dbReference type="HOGENOM" id="CLU_1349532_0_0_1"/>
<sequence>MRLLSLVKAYKVPYYNHVKAYNVPCYNYKKPAIVGIKTFCTLNFYKKSDVFAPIMPDDSDVKSKDLYEKVSEILNVKYLSDTTQELDEVNGILYGYSNRFFGVMTMNINDKIKNLIFLIDTGSPKTYITKEVLDSCLPNITNTYNPFSVILNKRHIAVNVSPVGSTFSDLNILGTDYMSVYRAKLDADFKQKNFSIKFKSSY</sequence>
<protein>
    <recommendedName>
        <fullName evidence="3">Peptidase A2 domain-containing protein</fullName>
    </recommendedName>
</protein>
<dbReference type="STRING" id="1432141.A0A015KT11"/>
<gene>
    <name evidence="1" type="ORF">RirG_156200</name>
</gene>
<organism evidence="1 2">
    <name type="scientific">Rhizophagus irregularis (strain DAOM 197198w)</name>
    <name type="common">Glomus intraradices</name>
    <dbReference type="NCBI Taxonomy" id="1432141"/>
    <lineage>
        <taxon>Eukaryota</taxon>
        <taxon>Fungi</taxon>
        <taxon>Fungi incertae sedis</taxon>
        <taxon>Mucoromycota</taxon>
        <taxon>Glomeromycotina</taxon>
        <taxon>Glomeromycetes</taxon>
        <taxon>Glomerales</taxon>
        <taxon>Glomeraceae</taxon>
        <taxon>Rhizophagus</taxon>
    </lineage>
</organism>
<comment type="caution">
    <text evidence="1">The sequence shown here is derived from an EMBL/GenBank/DDBJ whole genome shotgun (WGS) entry which is preliminary data.</text>
</comment>
<name>A0A015KT11_RHIIW</name>
<reference evidence="1 2" key="1">
    <citation type="submission" date="2014-02" db="EMBL/GenBank/DDBJ databases">
        <title>Single nucleus genome sequencing reveals high similarity among nuclei of an endomycorrhizal fungus.</title>
        <authorList>
            <person name="Lin K."/>
            <person name="Geurts R."/>
            <person name="Zhang Z."/>
            <person name="Limpens E."/>
            <person name="Saunders D.G."/>
            <person name="Mu D."/>
            <person name="Pang E."/>
            <person name="Cao H."/>
            <person name="Cha H."/>
            <person name="Lin T."/>
            <person name="Zhou Q."/>
            <person name="Shang Y."/>
            <person name="Li Y."/>
            <person name="Ivanov S."/>
            <person name="Sharma T."/>
            <person name="Velzen R.V."/>
            <person name="Ruijter N.D."/>
            <person name="Aanen D.K."/>
            <person name="Win J."/>
            <person name="Kamoun S."/>
            <person name="Bisseling T."/>
            <person name="Huang S."/>
        </authorList>
    </citation>
    <scope>NUCLEOTIDE SEQUENCE [LARGE SCALE GENOMIC DNA]</scope>
    <source>
        <strain evidence="2">DAOM197198w</strain>
    </source>
</reference>
<keyword evidence="2" id="KW-1185">Reference proteome</keyword>
<dbReference type="Proteomes" id="UP000022910">
    <property type="component" value="Unassembled WGS sequence"/>
</dbReference>
<evidence type="ECO:0008006" key="3">
    <source>
        <dbReference type="Google" id="ProtNLM"/>
    </source>
</evidence>
<evidence type="ECO:0000313" key="2">
    <source>
        <dbReference type="Proteomes" id="UP000022910"/>
    </source>
</evidence>
<evidence type="ECO:0000313" key="1">
    <source>
        <dbReference type="EMBL" id="EXX63026.1"/>
    </source>
</evidence>
<dbReference type="OrthoDB" id="2307675at2759"/>
<proteinExistence type="predicted"/>
<accession>A0A015KT11</accession>
<dbReference type="EMBL" id="JEMT01024201">
    <property type="protein sequence ID" value="EXX63026.1"/>
    <property type="molecule type" value="Genomic_DNA"/>
</dbReference>
<dbReference type="InterPro" id="IPR021109">
    <property type="entry name" value="Peptidase_aspartic_dom_sf"/>
</dbReference>
<dbReference type="AlphaFoldDB" id="A0A015KT11"/>
<dbReference type="SUPFAM" id="SSF50630">
    <property type="entry name" value="Acid proteases"/>
    <property type="match status" value="1"/>
</dbReference>